<accession>A0A9W4XGL6</accession>
<protein>
    <submittedName>
        <fullName evidence="1">Uncharacterized protein</fullName>
    </submittedName>
</protein>
<reference evidence="1" key="1">
    <citation type="submission" date="2023-01" db="EMBL/GenBank/DDBJ databases">
        <authorList>
            <person name="Van Ghelder C."/>
            <person name="Rancurel C."/>
        </authorList>
    </citation>
    <scope>NUCLEOTIDE SEQUENCE</scope>
    <source>
        <strain evidence="1">CNCM I-4278</strain>
    </source>
</reference>
<dbReference type="AlphaFoldDB" id="A0A9W4XGL6"/>
<organism evidence="1 2">
    <name type="scientific">Periconia digitata</name>
    <dbReference type="NCBI Taxonomy" id="1303443"/>
    <lineage>
        <taxon>Eukaryota</taxon>
        <taxon>Fungi</taxon>
        <taxon>Dikarya</taxon>
        <taxon>Ascomycota</taxon>
        <taxon>Pezizomycotina</taxon>
        <taxon>Dothideomycetes</taxon>
        <taxon>Pleosporomycetidae</taxon>
        <taxon>Pleosporales</taxon>
        <taxon>Massarineae</taxon>
        <taxon>Periconiaceae</taxon>
        <taxon>Periconia</taxon>
    </lineage>
</organism>
<comment type="caution">
    <text evidence="1">The sequence shown here is derived from an EMBL/GenBank/DDBJ whole genome shotgun (WGS) entry which is preliminary data.</text>
</comment>
<name>A0A9W4XGL6_9PLEO</name>
<evidence type="ECO:0000313" key="2">
    <source>
        <dbReference type="Proteomes" id="UP001152607"/>
    </source>
</evidence>
<proteinExistence type="predicted"/>
<sequence>MSTRPHAWTLRKISPTIDSTSLSSCPWVCPGNWVRYSIANHWKEGTYAFIASNVKQVNFLKIKM</sequence>
<gene>
    <name evidence="1" type="ORF">PDIGIT_LOCUS3965</name>
</gene>
<dbReference type="Proteomes" id="UP001152607">
    <property type="component" value="Unassembled WGS sequence"/>
</dbReference>
<evidence type="ECO:0000313" key="1">
    <source>
        <dbReference type="EMBL" id="CAI6328285.1"/>
    </source>
</evidence>
<keyword evidence="2" id="KW-1185">Reference proteome</keyword>
<dbReference type="EMBL" id="CAOQHR010000002">
    <property type="protein sequence ID" value="CAI6328285.1"/>
    <property type="molecule type" value="Genomic_DNA"/>
</dbReference>